<reference evidence="3 4" key="1">
    <citation type="submission" date="2015-04" db="EMBL/GenBank/DDBJ databases">
        <title>Genome sequence of Kerstersia gyiorum CG1.</title>
        <authorList>
            <person name="Greninger A.L."/>
            <person name="Kozyreva V."/>
            <person name="Chaturvedi V."/>
        </authorList>
    </citation>
    <scope>NUCLEOTIDE SEQUENCE [LARGE SCALE GENOMIC DNA]</scope>
    <source>
        <strain evidence="3 4">CG1</strain>
    </source>
</reference>
<keyword evidence="4" id="KW-1185">Reference proteome</keyword>
<keyword evidence="2" id="KW-0472">Membrane</keyword>
<organism evidence="3 4">
    <name type="scientific">Kerstersia gyiorum</name>
    <dbReference type="NCBI Taxonomy" id="206506"/>
    <lineage>
        <taxon>Bacteria</taxon>
        <taxon>Pseudomonadati</taxon>
        <taxon>Pseudomonadota</taxon>
        <taxon>Betaproteobacteria</taxon>
        <taxon>Burkholderiales</taxon>
        <taxon>Alcaligenaceae</taxon>
        <taxon>Kerstersia</taxon>
    </lineage>
</organism>
<evidence type="ECO:0000256" key="1">
    <source>
        <dbReference type="SAM" id="MobiDB-lite"/>
    </source>
</evidence>
<accession>A0A171KWT8</accession>
<proteinExistence type="predicted"/>
<feature type="transmembrane region" description="Helical" evidence="2">
    <location>
        <begin position="54"/>
        <end position="73"/>
    </location>
</feature>
<evidence type="ECO:0000313" key="4">
    <source>
        <dbReference type="Proteomes" id="UP000078084"/>
    </source>
</evidence>
<name>A0A171KWT8_9BURK</name>
<gene>
    <name evidence="3" type="ORF">AAV32_03650</name>
</gene>
<keyword evidence="2" id="KW-1133">Transmembrane helix</keyword>
<feature type="compositionally biased region" description="Basic and acidic residues" evidence="1">
    <location>
        <begin position="29"/>
        <end position="43"/>
    </location>
</feature>
<sequence length="82" mass="9051">MEMEMTQLARAAKAVNAMRTQGFAGARTDGSHGRDGSARRPDQRMNLSRRTMRLTPCCVFYIAPQGIAIIFALRPALFVPPV</sequence>
<keyword evidence="2" id="KW-0812">Transmembrane</keyword>
<dbReference type="Proteomes" id="UP000078084">
    <property type="component" value="Unassembled WGS sequence"/>
</dbReference>
<protein>
    <submittedName>
        <fullName evidence="3">Uncharacterized protein</fullName>
    </submittedName>
</protein>
<dbReference type="AlphaFoldDB" id="A0A171KWT8"/>
<dbReference type="EMBL" id="LBNE01000001">
    <property type="protein sequence ID" value="KKO73355.1"/>
    <property type="molecule type" value="Genomic_DNA"/>
</dbReference>
<feature type="region of interest" description="Disordered" evidence="1">
    <location>
        <begin position="22"/>
        <end position="48"/>
    </location>
</feature>
<evidence type="ECO:0000256" key="2">
    <source>
        <dbReference type="SAM" id="Phobius"/>
    </source>
</evidence>
<evidence type="ECO:0000313" key="3">
    <source>
        <dbReference type="EMBL" id="KKO73355.1"/>
    </source>
</evidence>
<comment type="caution">
    <text evidence="3">The sequence shown here is derived from an EMBL/GenBank/DDBJ whole genome shotgun (WGS) entry which is preliminary data.</text>
</comment>